<dbReference type="InterPro" id="IPR028366">
    <property type="entry name" value="PhoU"/>
</dbReference>
<dbReference type="InterPro" id="IPR026022">
    <property type="entry name" value="PhoU_dom"/>
</dbReference>
<keyword evidence="10" id="KW-1185">Reference proteome</keyword>
<dbReference type="Gene3D" id="1.20.58.220">
    <property type="entry name" value="Phosphate transport system protein phou homolog 2, domain 2"/>
    <property type="match status" value="1"/>
</dbReference>
<sequence>MRTVFHEQLDALNDGIADLCDRTAAMMQLATDALLHADLGAAEHVIDRRHDIDAKCAALEADTFSILARQAPVARDLRAVLSGMRNVADLQRMGALATHVAQISRRRHPETAVPGDVSGHFAEMGSIAVRLAQDTKCVVLDGNTDKAAQLNADDEAMDDIHRRLFVVVMDPQWSHGTTAAVDVTLLSRYYERFADHAVEIAHNVIYRSTGTRD</sequence>
<feature type="domain" description="PhoU" evidence="8">
    <location>
        <begin position="17"/>
        <end position="103"/>
    </location>
</feature>
<evidence type="ECO:0000256" key="3">
    <source>
        <dbReference type="ARBA" id="ARBA00011738"/>
    </source>
</evidence>
<gene>
    <name evidence="9" type="ORF">TL10_14135</name>
</gene>
<dbReference type="FunFam" id="1.20.58.220:FF:000004">
    <property type="entry name" value="Phosphate-specific transport system accessory protein PhoU"/>
    <property type="match status" value="1"/>
</dbReference>
<dbReference type="GO" id="GO:0030643">
    <property type="term" value="P:intracellular phosphate ion homeostasis"/>
    <property type="evidence" value="ECO:0007669"/>
    <property type="project" value="InterPro"/>
</dbReference>
<dbReference type="Pfam" id="PF01895">
    <property type="entry name" value="PhoU"/>
    <property type="match status" value="2"/>
</dbReference>
<dbReference type="GO" id="GO:0006817">
    <property type="term" value="P:phosphate ion transport"/>
    <property type="evidence" value="ECO:0007669"/>
    <property type="project" value="UniProtKB-KW"/>
</dbReference>
<comment type="subcellular location">
    <subcellularLocation>
        <location evidence="1 7">Cytoplasm</location>
    </subcellularLocation>
</comment>
<comment type="subunit">
    <text evidence="3 7">Homodimer.</text>
</comment>
<keyword evidence="4 7" id="KW-0813">Transport</keyword>
<evidence type="ECO:0000259" key="8">
    <source>
        <dbReference type="Pfam" id="PF01895"/>
    </source>
</evidence>
<evidence type="ECO:0000313" key="9">
    <source>
        <dbReference type="EMBL" id="KIU16294.1"/>
    </source>
</evidence>
<dbReference type="PANTHER" id="PTHR42930:SF3">
    <property type="entry name" value="PHOSPHATE-SPECIFIC TRANSPORT SYSTEM ACCESSORY PROTEIN PHOU"/>
    <property type="match status" value="1"/>
</dbReference>
<dbReference type="PANTHER" id="PTHR42930">
    <property type="entry name" value="PHOSPHATE-SPECIFIC TRANSPORT SYSTEM ACCESSORY PROTEIN PHOU"/>
    <property type="match status" value="1"/>
</dbReference>
<proteinExistence type="inferred from homology"/>
<name>A0A0D1JUN9_9MYCO</name>
<evidence type="ECO:0000256" key="1">
    <source>
        <dbReference type="ARBA" id="ARBA00004496"/>
    </source>
</evidence>
<comment type="similarity">
    <text evidence="2 7">Belongs to the PhoU family.</text>
</comment>
<comment type="caution">
    <text evidence="9">The sequence shown here is derived from an EMBL/GenBank/DDBJ whole genome shotgun (WGS) entry which is preliminary data.</text>
</comment>
<dbReference type="SUPFAM" id="SSF109755">
    <property type="entry name" value="PhoU-like"/>
    <property type="match status" value="1"/>
</dbReference>
<dbReference type="GO" id="GO:0005737">
    <property type="term" value="C:cytoplasm"/>
    <property type="evidence" value="ECO:0007669"/>
    <property type="project" value="UniProtKB-SubCell"/>
</dbReference>
<dbReference type="RefSeq" id="WP_043396779.1">
    <property type="nucleotide sequence ID" value="NZ_JXST01000018.1"/>
</dbReference>
<dbReference type="OrthoDB" id="9814256at2"/>
<evidence type="ECO:0000313" key="10">
    <source>
        <dbReference type="Proteomes" id="UP000032221"/>
    </source>
</evidence>
<evidence type="ECO:0000256" key="5">
    <source>
        <dbReference type="ARBA" id="ARBA00022490"/>
    </source>
</evidence>
<evidence type="ECO:0000256" key="6">
    <source>
        <dbReference type="ARBA" id="ARBA00022592"/>
    </source>
</evidence>
<dbReference type="GO" id="GO:0045936">
    <property type="term" value="P:negative regulation of phosphate metabolic process"/>
    <property type="evidence" value="ECO:0007669"/>
    <property type="project" value="InterPro"/>
</dbReference>
<keyword evidence="6 7" id="KW-0592">Phosphate transport</keyword>
<dbReference type="InterPro" id="IPR038078">
    <property type="entry name" value="PhoU-like_sf"/>
</dbReference>
<evidence type="ECO:0000256" key="2">
    <source>
        <dbReference type="ARBA" id="ARBA00008107"/>
    </source>
</evidence>
<accession>A0A0D1JUN9</accession>
<dbReference type="EMBL" id="JXST01000018">
    <property type="protein sequence ID" value="KIU16294.1"/>
    <property type="molecule type" value="Genomic_DNA"/>
</dbReference>
<keyword evidence="5 7" id="KW-0963">Cytoplasm</keyword>
<reference evidence="9 10" key="1">
    <citation type="submission" date="2015-01" db="EMBL/GenBank/DDBJ databases">
        <title>Genome sequence of Mycobacterium llatzerense and Mycobacterium immunogenum recovered from brain abscess.</title>
        <authorList>
            <person name="Greninger A.L."/>
            <person name="Langelier C."/>
            <person name="Cunningham G."/>
            <person name="Chiu C.Y."/>
            <person name="Miller S."/>
        </authorList>
    </citation>
    <scope>NUCLEOTIDE SEQUENCE [LARGE SCALE GENOMIC DNA]</scope>
    <source>
        <strain evidence="9 10">CLUC14</strain>
    </source>
</reference>
<dbReference type="PATRIC" id="fig|280871.6.peg.2934"/>
<evidence type="ECO:0000256" key="7">
    <source>
        <dbReference type="PIRNR" id="PIRNR003107"/>
    </source>
</evidence>
<dbReference type="PIRSF" id="PIRSF003107">
    <property type="entry name" value="PhoU"/>
    <property type="match status" value="1"/>
</dbReference>
<organism evidence="9 10">
    <name type="scientific">Mycolicibacterium llatzerense</name>
    <dbReference type="NCBI Taxonomy" id="280871"/>
    <lineage>
        <taxon>Bacteria</taxon>
        <taxon>Bacillati</taxon>
        <taxon>Actinomycetota</taxon>
        <taxon>Actinomycetes</taxon>
        <taxon>Mycobacteriales</taxon>
        <taxon>Mycobacteriaceae</taxon>
        <taxon>Mycolicibacterium</taxon>
    </lineage>
</organism>
<feature type="domain" description="PhoU" evidence="8">
    <location>
        <begin position="122"/>
        <end position="204"/>
    </location>
</feature>
<evidence type="ECO:0000256" key="4">
    <source>
        <dbReference type="ARBA" id="ARBA00022448"/>
    </source>
</evidence>
<dbReference type="AlphaFoldDB" id="A0A0D1JUN9"/>
<protein>
    <recommendedName>
        <fullName evidence="7">Phosphate-specific transport system accessory protein PhoU</fullName>
    </recommendedName>
</protein>
<dbReference type="STRING" id="280871.TL10_14135"/>
<dbReference type="Proteomes" id="UP000032221">
    <property type="component" value="Unassembled WGS sequence"/>
</dbReference>
<dbReference type="NCBIfam" id="TIGR02135">
    <property type="entry name" value="phoU_full"/>
    <property type="match status" value="1"/>
</dbReference>
<comment type="function">
    <text evidence="7">Plays a role in the regulation of phosphate uptake.</text>
</comment>